<dbReference type="OrthoDB" id="9795056at2"/>
<dbReference type="SUPFAM" id="SSF47240">
    <property type="entry name" value="Ferritin-like"/>
    <property type="match status" value="1"/>
</dbReference>
<sequence length="173" mass="18768">MSTAKNNEEIPNAHLHELMVKELQDLLGAEKQLLLGLEKMASAAVDDKLKAAFRLHCQDTENHIERLKSAFGALGLPPRGRRCKAMAGLLEAAGEIAAEFQDSPALLDIALIAAAQKMEHYEIASYGCALTYAELMELPEVTLLLGQTLEEERQADELLTEMALAGINQAQGG</sequence>
<gene>
    <name evidence="1" type="ORF">BC792_13311</name>
</gene>
<dbReference type="InterPro" id="IPR010287">
    <property type="entry name" value="DUF892_YciF-like"/>
</dbReference>
<proteinExistence type="predicted"/>
<reference evidence="1 2" key="1">
    <citation type="submission" date="2019-07" db="EMBL/GenBank/DDBJ databases">
        <title>Genomic Encyclopedia of Archaeal and Bacterial Type Strains, Phase II (KMG-II): from individual species to whole genera.</title>
        <authorList>
            <person name="Goeker M."/>
        </authorList>
    </citation>
    <scope>NUCLEOTIDE SEQUENCE [LARGE SCALE GENOMIC DNA]</scope>
    <source>
        <strain evidence="1 2">DSM 18850</strain>
    </source>
</reference>
<dbReference type="InterPro" id="IPR009078">
    <property type="entry name" value="Ferritin-like_SF"/>
</dbReference>
<evidence type="ECO:0000313" key="1">
    <source>
        <dbReference type="EMBL" id="TYP87816.1"/>
    </source>
</evidence>
<dbReference type="AlphaFoldDB" id="A0A5S5CY70"/>
<keyword evidence="2" id="KW-1185">Reference proteome</keyword>
<dbReference type="RefSeq" id="WP_148910293.1">
    <property type="nucleotide sequence ID" value="NZ_VNHX01000033.1"/>
</dbReference>
<dbReference type="Proteomes" id="UP000325105">
    <property type="component" value="Unassembled WGS sequence"/>
</dbReference>
<comment type="caution">
    <text evidence="1">The sequence shown here is derived from an EMBL/GenBank/DDBJ whole genome shotgun (WGS) entry which is preliminary data.</text>
</comment>
<name>A0A5S5CY70_9SPHI</name>
<dbReference type="InterPro" id="IPR012347">
    <property type="entry name" value="Ferritin-like"/>
</dbReference>
<protein>
    <submittedName>
        <fullName evidence="1">Ferritin-like metal-binding protein YciE</fullName>
    </submittedName>
</protein>
<organism evidence="1 2">
    <name type="scientific">Sphingobacterium allocomposti</name>
    <dbReference type="NCBI Taxonomy" id="415956"/>
    <lineage>
        <taxon>Bacteria</taxon>
        <taxon>Pseudomonadati</taxon>
        <taxon>Bacteroidota</taxon>
        <taxon>Sphingobacteriia</taxon>
        <taxon>Sphingobacteriales</taxon>
        <taxon>Sphingobacteriaceae</taxon>
        <taxon>Sphingobacterium</taxon>
    </lineage>
</organism>
<dbReference type="Pfam" id="PF05974">
    <property type="entry name" value="DUF892"/>
    <property type="match status" value="1"/>
</dbReference>
<dbReference type="InterPro" id="IPR047114">
    <property type="entry name" value="YciF"/>
</dbReference>
<dbReference type="CDD" id="cd07909">
    <property type="entry name" value="YciF"/>
    <property type="match status" value="1"/>
</dbReference>
<dbReference type="PANTHER" id="PTHR30565:SF9">
    <property type="entry name" value="PROTEIN YCIF"/>
    <property type="match status" value="1"/>
</dbReference>
<dbReference type="PANTHER" id="PTHR30565">
    <property type="entry name" value="PROTEIN YCIF"/>
    <property type="match status" value="1"/>
</dbReference>
<dbReference type="EMBL" id="VNHX01000033">
    <property type="protein sequence ID" value="TYP87816.1"/>
    <property type="molecule type" value="Genomic_DNA"/>
</dbReference>
<dbReference type="Gene3D" id="1.20.1260.10">
    <property type="match status" value="1"/>
</dbReference>
<evidence type="ECO:0000313" key="2">
    <source>
        <dbReference type="Proteomes" id="UP000325105"/>
    </source>
</evidence>
<accession>A0A5S5CY70</accession>